<dbReference type="SUPFAM" id="SSF51445">
    <property type="entry name" value="(Trans)glycosidases"/>
    <property type="match status" value="1"/>
</dbReference>
<evidence type="ECO:0000313" key="4">
    <source>
        <dbReference type="Proteomes" id="UP000680750"/>
    </source>
</evidence>
<dbReference type="AlphaFoldDB" id="A0A810KWR2"/>
<dbReference type="PANTHER" id="PTHR46580">
    <property type="entry name" value="SENSOR KINASE-RELATED"/>
    <property type="match status" value="1"/>
</dbReference>
<gene>
    <name evidence="3" type="ORF">Asera_14450</name>
</gene>
<evidence type="ECO:0000259" key="2">
    <source>
        <dbReference type="Pfam" id="PF08924"/>
    </source>
</evidence>
<dbReference type="InterPro" id="IPR017853">
    <property type="entry name" value="GH"/>
</dbReference>
<dbReference type="Gene3D" id="3.20.20.80">
    <property type="entry name" value="Glycosidases"/>
    <property type="match status" value="1"/>
</dbReference>
<organism evidence="3 4">
    <name type="scientific">Actinocatenispora sera</name>
    <dbReference type="NCBI Taxonomy" id="390989"/>
    <lineage>
        <taxon>Bacteria</taxon>
        <taxon>Bacillati</taxon>
        <taxon>Actinomycetota</taxon>
        <taxon>Actinomycetes</taxon>
        <taxon>Micromonosporales</taxon>
        <taxon>Micromonosporaceae</taxon>
        <taxon>Actinocatenispora</taxon>
    </lineage>
</organism>
<dbReference type="InterPro" id="IPR013517">
    <property type="entry name" value="FG-GAP"/>
</dbReference>
<dbReference type="Pfam" id="PF08924">
    <property type="entry name" value="Rv2525c_GlyHyd-like"/>
    <property type="match status" value="1"/>
</dbReference>
<dbReference type="InterPro" id="IPR028994">
    <property type="entry name" value="Integrin_alpha_N"/>
</dbReference>
<evidence type="ECO:0000256" key="1">
    <source>
        <dbReference type="ARBA" id="ARBA00022729"/>
    </source>
</evidence>
<dbReference type="Pfam" id="PF13517">
    <property type="entry name" value="FG-GAP_3"/>
    <property type="match status" value="2"/>
</dbReference>
<keyword evidence="1" id="KW-0732">Signal</keyword>
<reference evidence="3" key="1">
    <citation type="submission" date="2020-08" db="EMBL/GenBank/DDBJ databases">
        <title>Whole genome shotgun sequence of Actinocatenispora sera NBRC 101916.</title>
        <authorList>
            <person name="Komaki H."/>
            <person name="Tamura T."/>
        </authorList>
    </citation>
    <scope>NUCLEOTIDE SEQUENCE</scope>
    <source>
        <strain evidence="3">NBRC 101916</strain>
    </source>
</reference>
<proteinExistence type="predicted"/>
<name>A0A810KWR2_9ACTN</name>
<sequence length="523" mass="54847">MKTTMRILASLAVVAVAETAALTVGSAPQRALAASPAPGSFTGQGFDACSAPSSTAMQAWAASPYRAVGVYVGGINRACSQPNLTAGWVAEQQAAGWHLVPIYMGLQAPCTTSNKKYLIDPATAAAQGRAAGDDAVAAATALGLPRGSTLYDDMEAYRTGDSACRTAVLNFVSGFDTRVHDRGYLAGLYGSMASTVADQVAAYSSTSLVRPDHLDFARWDGVATVSDSAIPSSYWSPHRRIKQYRGGHDETWGGVTINIDNDYLDVAPLPATKVGDFTGNGWSDLLGRNGSNSTLYLYPGNGTNLESRTSLGAGWGPMNSINRLGDFTGDGREDVIARDTNTGYLWLYPGTGTGLGARVRLGTGWNAMREIAAVGDLTGDGRPDLAAVQTSSGYLYLYPGRGTSLGARTSLGAGWNAMSELTGVGDFNRDGRPDLIARLSSSGDLYLYPGRSSGFAARARIGTGGWNSMRSLDGIGDFNRDGYPDMMAIHSSSGYLYLYPGRGTGFASRIRLGTGWGSLGPLS</sequence>
<dbReference type="KEGG" id="aser:Asera_14450"/>
<dbReference type="PANTHER" id="PTHR46580:SF4">
    <property type="entry name" value="ATP_GTP-BINDING PROTEIN"/>
    <property type="match status" value="1"/>
</dbReference>
<protein>
    <recommendedName>
        <fullName evidence="2">Rv2525c-like glycoside hydrolase-like domain-containing protein</fullName>
    </recommendedName>
</protein>
<dbReference type="RefSeq" id="WP_169745872.1">
    <property type="nucleotide sequence ID" value="NZ_AP023354.1"/>
</dbReference>
<dbReference type="SUPFAM" id="SSF69318">
    <property type="entry name" value="Integrin alpha N-terminal domain"/>
    <property type="match status" value="1"/>
</dbReference>
<dbReference type="EMBL" id="AP023354">
    <property type="protein sequence ID" value="BCJ27337.1"/>
    <property type="molecule type" value="Genomic_DNA"/>
</dbReference>
<feature type="domain" description="Rv2525c-like glycoside hydrolase-like" evidence="2">
    <location>
        <begin position="58"/>
        <end position="263"/>
    </location>
</feature>
<keyword evidence="4" id="KW-1185">Reference proteome</keyword>
<dbReference type="Gene3D" id="2.130.10.130">
    <property type="entry name" value="Integrin alpha, N-terminal"/>
    <property type="match status" value="2"/>
</dbReference>
<dbReference type="Proteomes" id="UP000680750">
    <property type="component" value="Chromosome"/>
</dbReference>
<accession>A0A810KWR2</accession>
<evidence type="ECO:0000313" key="3">
    <source>
        <dbReference type="EMBL" id="BCJ27337.1"/>
    </source>
</evidence>
<dbReference type="InterPro" id="IPR015020">
    <property type="entry name" value="Rv2525c-like_Glyco_Hydro-like"/>
</dbReference>